<dbReference type="EMBL" id="JAUSVV010000006">
    <property type="protein sequence ID" value="MDQ0443490.1"/>
    <property type="molecule type" value="Genomic_DNA"/>
</dbReference>
<evidence type="ECO:0000313" key="2">
    <source>
        <dbReference type="Proteomes" id="UP001236369"/>
    </source>
</evidence>
<evidence type="ECO:0008006" key="3">
    <source>
        <dbReference type="Google" id="ProtNLM"/>
    </source>
</evidence>
<protein>
    <recommendedName>
        <fullName evidence="3">Integrase</fullName>
    </recommendedName>
</protein>
<name>A0ABU0HMF8_9HYPH</name>
<comment type="caution">
    <text evidence="1">The sequence shown here is derived from an EMBL/GenBank/DDBJ whole genome shotgun (WGS) entry which is preliminary data.</text>
</comment>
<evidence type="ECO:0000313" key="1">
    <source>
        <dbReference type="EMBL" id="MDQ0443490.1"/>
    </source>
</evidence>
<accession>A0ABU0HMF8</accession>
<sequence length="104" mass="11692">MADILKFRARQPPSGSAYRLYRFATDGSVRETVVIRSRTDAVALRKAHRLADGTRSELWLNERFVDHILQTAHPVAVSIRVLPDSDRPANAKTRLVGKNPVKSE</sequence>
<dbReference type="RefSeq" id="WP_238249367.1">
    <property type="nucleotide sequence ID" value="NZ_BPQX01000029.1"/>
</dbReference>
<keyword evidence="2" id="KW-1185">Reference proteome</keyword>
<dbReference type="Proteomes" id="UP001236369">
    <property type="component" value="Unassembled WGS sequence"/>
</dbReference>
<proteinExistence type="predicted"/>
<gene>
    <name evidence="1" type="ORF">QO016_002993</name>
</gene>
<reference evidence="1 2" key="1">
    <citation type="submission" date="2023-07" db="EMBL/GenBank/DDBJ databases">
        <title>Genomic Encyclopedia of Type Strains, Phase IV (KMG-IV): sequencing the most valuable type-strain genomes for metagenomic binning, comparative biology and taxonomic classification.</title>
        <authorList>
            <person name="Goeker M."/>
        </authorList>
    </citation>
    <scope>NUCLEOTIDE SEQUENCE [LARGE SCALE GENOMIC DNA]</scope>
    <source>
        <strain evidence="1 2">DSM 19562</strain>
    </source>
</reference>
<organism evidence="1 2">
    <name type="scientific">Methylobacterium persicinum</name>
    <dbReference type="NCBI Taxonomy" id="374426"/>
    <lineage>
        <taxon>Bacteria</taxon>
        <taxon>Pseudomonadati</taxon>
        <taxon>Pseudomonadota</taxon>
        <taxon>Alphaproteobacteria</taxon>
        <taxon>Hyphomicrobiales</taxon>
        <taxon>Methylobacteriaceae</taxon>
        <taxon>Methylobacterium</taxon>
    </lineage>
</organism>